<feature type="active site" evidence="9">
    <location>
        <position position="168"/>
    </location>
</feature>
<evidence type="ECO:0000259" key="10">
    <source>
        <dbReference type="PROSITE" id="PS51898"/>
    </source>
</evidence>
<keyword evidence="3 9" id="KW-0132">Cell division</keyword>
<dbReference type="Proteomes" id="UP001251085">
    <property type="component" value="Unassembled WGS sequence"/>
</dbReference>
<proteinExistence type="inferred from homology"/>
<gene>
    <name evidence="9" type="primary">xerC</name>
    <name evidence="12" type="ORF">RM190_05500</name>
</gene>
<dbReference type="HAMAP" id="MF_01808">
    <property type="entry name" value="Recomb_XerC_XerD"/>
    <property type="match status" value="1"/>
</dbReference>
<evidence type="ECO:0000259" key="11">
    <source>
        <dbReference type="PROSITE" id="PS51900"/>
    </source>
</evidence>
<dbReference type="SUPFAM" id="SSF56349">
    <property type="entry name" value="DNA breaking-rejoining enzymes"/>
    <property type="match status" value="1"/>
</dbReference>
<evidence type="ECO:0000256" key="8">
    <source>
        <dbReference type="ARBA" id="ARBA00023306"/>
    </source>
</evidence>
<name>A0ABU3EAR3_9RHOB</name>
<dbReference type="InterPro" id="IPR010998">
    <property type="entry name" value="Integrase_recombinase_N"/>
</dbReference>
<comment type="caution">
    <text evidence="12">The sequence shown here is derived from an EMBL/GenBank/DDBJ whole genome shotgun (WGS) entry which is preliminary data.</text>
</comment>
<keyword evidence="2 9" id="KW-0963">Cytoplasm</keyword>
<evidence type="ECO:0000256" key="9">
    <source>
        <dbReference type="HAMAP-Rule" id="MF_01808"/>
    </source>
</evidence>
<dbReference type="RefSeq" id="WP_311758406.1">
    <property type="nucleotide sequence ID" value="NZ_JAVRQI010000003.1"/>
</dbReference>
<dbReference type="EMBL" id="JAVRQI010000003">
    <property type="protein sequence ID" value="MDT1061307.1"/>
    <property type="molecule type" value="Genomic_DNA"/>
</dbReference>
<feature type="active site" evidence="9">
    <location>
        <position position="192"/>
    </location>
</feature>
<evidence type="ECO:0000313" key="12">
    <source>
        <dbReference type="EMBL" id="MDT1061307.1"/>
    </source>
</evidence>
<comment type="subunit">
    <text evidence="9">Forms a cyclic heterotetrameric complex composed of two molecules of XerC and two molecules of XerD.</text>
</comment>
<dbReference type="Pfam" id="PF00589">
    <property type="entry name" value="Phage_integrase"/>
    <property type="match status" value="1"/>
</dbReference>
<evidence type="ECO:0000256" key="5">
    <source>
        <dbReference type="ARBA" id="ARBA00022908"/>
    </source>
</evidence>
<comment type="similarity">
    <text evidence="9">Belongs to the 'phage' integrase family. XerC subfamily.</text>
</comment>
<sequence>MPKTDGPFDGKTGPVRGQADDRRRIAAFLDALAAESGAARNTLLAYGRDLRDFSDWLGARELTILTVPREGIEDYLGHCDAQGLSRATRARRLSAVRQLTRFALEEGWRDDDPAGRIAGPGRAKRLPKTLNRDEVQAMMDALPQLGRNQIEQARNLVLVELIYATGMRVSELVSLPVTACRGNPAVLLIRGKGGVERMVPLNGPSRAALAAWLVLRDNAPAQSPLGRLVAGRGSRWLFPAPSAEGHMTRQAVNGLMNQLALAAGIDPARVSPHVMRHAFATHLLEGGADLRAIQMLLGHSDLGTTEIYTHVLDSRMRDLVLNHHPLAQTPPGKPRE</sequence>
<dbReference type="Gene3D" id="1.10.150.130">
    <property type="match status" value="1"/>
</dbReference>
<evidence type="ECO:0000256" key="3">
    <source>
        <dbReference type="ARBA" id="ARBA00022618"/>
    </source>
</evidence>
<keyword evidence="7 9" id="KW-0233">DNA recombination</keyword>
<evidence type="ECO:0000256" key="6">
    <source>
        <dbReference type="ARBA" id="ARBA00023125"/>
    </source>
</evidence>
<comment type="function">
    <text evidence="9">Site-specific tyrosine recombinase, which acts by catalyzing the cutting and rejoining of the recombining DNA molecules. The XerC-XerD complex is essential to convert dimers of the bacterial chromosome into monomers to permit their segregation at cell division. It also contributes to the segregational stability of plasmids.</text>
</comment>
<dbReference type="PANTHER" id="PTHR30349">
    <property type="entry name" value="PHAGE INTEGRASE-RELATED"/>
    <property type="match status" value="1"/>
</dbReference>
<dbReference type="InterPro" id="IPR044068">
    <property type="entry name" value="CB"/>
</dbReference>
<evidence type="ECO:0000256" key="2">
    <source>
        <dbReference type="ARBA" id="ARBA00022490"/>
    </source>
</evidence>
<organism evidence="12 13">
    <name type="scientific">Paracoccus broussonetiae</name>
    <dbReference type="NCBI Taxonomy" id="3075834"/>
    <lineage>
        <taxon>Bacteria</taxon>
        <taxon>Pseudomonadati</taxon>
        <taxon>Pseudomonadota</taxon>
        <taxon>Alphaproteobacteria</taxon>
        <taxon>Rhodobacterales</taxon>
        <taxon>Paracoccaceae</taxon>
        <taxon>Paracoccus</taxon>
    </lineage>
</organism>
<dbReference type="InterPro" id="IPR011010">
    <property type="entry name" value="DNA_brk_join_enz"/>
</dbReference>
<dbReference type="Gene3D" id="1.10.443.10">
    <property type="entry name" value="Intergrase catalytic core"/>
    <property type="match status" value="1"/>
</dbReference>
<dbReference type="InterPro" id="IPR013762">
    <property type="entry name" value="Integrase-like_cat_sf"/>
</dbReference>
<reference evidence="13" key="1">
    <citation type="submission" date="2023-07" db="EMBL/GenBank/DDBJ databases">
        <title>Characterization of two Paracoccaceae strains isolated from Phycosphere and proposal of Xinfangfangia lacusdiani sp. nov.</title>
        <authorList>
            <person name="Deng Y."/>
            <person name="Zhang Y.Q."/>
        </authorList>
    </citation>
    <scope>NUCLEOTIDE SEQUENCE [LARGE SCALE GENOMIC DNA]</scope>
    <source>
        <strain evidence="13">CPCC 101403</strain>
    </source>
</reference>
<dbReference type="InterPro" id="IPR023009">
    <property type="entry name" value="Tyrosine_recombinase_XerC/XerD"/>
</dbReference>
<accession>A0ABU3EAR3</accession>
<feature type="active site" description="O-(3'-phospho-DNA)-tyrosine intermediate" evidence="9">
    <location>
        <position position="308"/>
    </location>
</feature>
<dbReference type="InterPro" id="IPR050090">
    <property type="entry name" value="Tyrosine_recombinase_XerCD"/>
</dbReference>
<dbReference type="NCBIfam" id="NF001399">
    <property type="entry name" value="PRK00283.1"/>
    <property type="match status" value="1"/>
</dbReference>
<feature type="domain" description="Core-binding (CB)" evidence="11">
    <location>
        <begin position="19"/>
        <end position="104"/>
    </location>
</feature>
<evidence type="ECO:0000256" key="1">
    <source>
        <dbReference type="ARBA" id="ARBA00004496"/>
    </source>
</evidence>
<keyword evidence="4 9" id="KW-0159">Chromosome partition</keyword>
<evidence type="ECO:0000256" key="4">
    <source>
        <dbReference type="ARBA" id="ARBA00022829"/>
    </source>
</evidence>
<dbReference type="Pfam" id="PF02899">
    <property type="entry name" value="Phage_int_SAM_1"/>
    <property type="match status" value="1"/>
</dbReference>
<feature type="active site" evidence="9">
    <location>
        <position position="276"/>
    </location>
</feature>
<feature type="domain" description="Tyr recombinase" evidence="10">
    <location>
        <begin position="125"/>
        <end position="321"/>
    </location>
</feature>
<comment type="subcellular location">
    <subcellularLocation>
        <location evidence="1 9">Cytoplasm</location>
    </subcellularLocation>
</comment>
<dbReference type="PROSITE" id="PS51900">
    <property type="entry name" value="CB"/>
    <property type="match status" value="1"/>
</dbReference>
<evidence type="ECO:0000256" key="7">
    <source>
        <dbReference type="ARBA" id="ARBA00023172"/>
    </source>
</evidence>
<dbReference type="InterPro" id="IPR004107">
    <property type="entry name" value="Integrase_SAM-like_N"/>
</dbReference>
<keyword evidence="6 9" id="KW-0238">DNA-binding</keyword>
<keyword evidence="8 9" id="KW-0131">Cell cycle</keyword>
<dbReference type="InterPro" id="IPR002104">
    <property type="entry name" value="Integrase_catalytic"/>
</dbReference>
<dbReference type="PROSITE" id="PS51898">
    <property type="entry name" value="TYR_RECOMBINASE"/>
    <property type="match status" value="1"/>
</dbReference>
<keyword evidence="5 9" id="KW-0229">DNA integration</keyword>
<keyword evidence="13" id="KW-1185">Reference proteome</keyword>
<dbReference type="PANTHER" id="PTHR30349:SF90">
    <property type="entry name" value="TYROSINE RECOMBINASE XERD"/>
    <property type="match status" value="1"/>
</dbReference>
<evidence type="ECO:0000313" key="13">
    <source>
        <dbReference type="Proteomes" id="UP001251085"/>
    </source>
</evidence>
<protein>
    <recommendedName>
        <fullName evidence="9">Tyrosine recombinase XerC</fullName>
    </recommendedName>
</protein>
<feature type="active site" evidence="9">
    <location>
        <position position="273"/>
    </location>
</feature>
<feature type="active site" evidence="9">
    <location>
        <position position="299"/>
    </location>
</feature>